<dbReference type="EMBL" id="JANAWD010000216">
    <property type="protein sequence ID" value="KAJ3483758.1"/>
    <property type="molecule type" value="Genomic_DNA"/>
</dbReference>
<dbReference type="AlphaFoldDB" id="A0AAD5YDB0"/>
<evidence type="ECO:0000256" key="1">
    <source>
        <dbReference type="SAM" id="MobiDB-lite"/>
    </source>
</evidence>
<organism evidence="2 3">
    <name type="scientific">Meripilus lineatus</name>
    <dbReference type="NCBI Taxonomy" id="2056292"/>
    <lineage>
        <taxon>Eukaryota</taxon>
        <taxon>Fungi</taxon>
        <taxon>Dikarya</taxon>
        <taxon>Basidiomycota</taxon>
        <taxon>Agaricomycotina</taxon>
        <taxon>Agaricomycetes</taxon>
        <taxon>Polyporales</taxon>
        <taxon>Meripilaceae</taxon>
        <taxon>Meripilus</taxon>
    </lineage>
</organism>
<feature type="region of interest" description="Disordered" evidence="1">
    <location>
        <begin position="1"/>
        <end position="29"/>
    </location>
</feature>
<keyword evidence="3" id="KW-1185">Reference proteome</keyword>
<accession>A0AAD5YDB0</accession>
<evidence type="ECO:0000313" key="2">
    <source>
        <dbReference type="EMBL" id="KAJ3483758.1"/>
    </source>
</evidence>
<dbReference type="Proteomes" id="UP001212997">
    <property type="component" value="Unassembled WGS sequence"/>
</dbReference>
<comment type="caution">
    <text evidence="2">The sequence shown here is derived from an EMBL/GenBank/DDBJ whole genome shotgun (WGS) entry which is preliminary data.</text>
</comment>
<reference evidence="2" key="1">
    <citation type="submission" date="2022-07" db="EMBL/GenBank/DDBJ databases">
        <title>Genome Sequence of Physisporinus lineatus.</title>
        <authorList>
            <person name="Buettner E."/>
        </authorList>
    </citation>
    <scope>NUCLEOTIDE SEQUENCE</scope>
    <source>
        <strain evidence="2">VT162</strain>
    </source>
</reference>
<evidence type="ECO:0000313" key="3">
    <source>
        <dbReference type="Proteomes" id="UP001212997"/>
    </source>
</evidence>
<protein>
    <submittedName>
        <fullName evidence="2">Uncharacterized protein</fullName>
    </submittedName>
</protein>
<proteinExistence type="predicted"/>
<name>A0AAD5YDB0_9APHY</name>
<sequence>MTIPSLKSPPTSPLQSPSSPASLSTPRNMPFPLLFARLARRIRRKRSEKKDHHIESSSGGPITDPSLTGDGAISEQKFPLIEVERFVCRDGVDAAKLLRAVRQFLYDKAKGNGADVLVEEQWTCTICGPRNRRDGSFRVSIQYSAFAARSELPDPQRPVALENVRSVPGLMTILSRDE</sequence>
<gene>
    <name evidence="2" type="ORF">NLI96_g6111</name>
</gene>
<feature type="region of interest" description="Disordered" evidence="1">
    <location>
        <begin position="46"/>
        <end position="69"/>
    </location>
</feature>